<dbReference type="EMBL" id="BDDD01000258">
    <property type="protein sequence ID" value="GAV62481.1"/>
    <property type="molecule type" value="Genomic_DNA"/>
</dbReference>
<feature type="non-terminal residue" evidence="2">
    <location>
        <position position="103"/>
    </location>
</feature>
<dbReference type="AlphaFoldDB" id="A0A1Q3B396"/>
<comment type="caution">
    <text evidence="2">The sequence shown here is derived from an EMBL/GenBank/DDBJ whole genome shotgun (WGS) entry which is preliminary data.</text>
</comment>
<evidence type="ECO:0000313" key="3">
    <source>
        <dbReference type="Proteomes" id="UP000187406"/>
    </source>
</evidence>
<organism evidence="2 3">
    <name type="scientific">Cephalotus follicularis</name>
    <name type="common">Albany pitcher plant</name>
    <dbReference type="NCBI Taxonomy" id="3775"/>
    <lineage>
        <taxon>Eukaryota</taxon>
        <taxon>Viridiplantae</taxon>
        <taxon>Streptophyta</taxon>
        <taxon>Embryophyta</taxon>
        <taxon>Tracheophyta</taxon>
        <taxon>Spermatophyta</taxon>
        <taxon>Magnoliopsida</taxon>
        <taxon>eudicotyledons</taxon>
        <taxon>Gunneridae</taxon>
        <taxon>Pentapetalae</taxon>
        <taxon>rosids</taxon>
        <taxon>fabids</taxon>
        <taxon>Oxalidales</taxon>
        <taxon>Cephalotaceae</taxon>
        <taxon>Cephalotus</taxon>
    </lineage>
</organism>
<reference evidence="3" key="1">
    <citation type="submission" date="2016-04" db="EMBL/GenBank/DDBJ databases">
        <title>Cephalotus genome sequencing.</title>
        <authorList>
            <person name="Fukushima K."/>
            <person name="Hasebe M."/>
            <person name="Fang X."/>
        </authorList>
    </citation>
    <scope>NUCLEOTIDE SEQUENCE [LARGE SCALE GENOMIC DNA]</scope>
    <source>
        <strain evidence="3">cv. St1</strain>
    </source>
</reference>
<feature type="compositionally biased region" description="Basic and acidic residues" evidence="1">
    <location>
        <begin position="86"/>
        <end position="103"/>
    </location>
</feature>
<dbReference type="Proteomes" id="UP000187406">
    <property type="component" value="Unassembled WGS sequence"/>
</dbReference>
<dbReference type="OrthoDB" id="10544843at2759"/>
<keyword evidence="3" id="KW-1185">Reference proteome</keyword>
<proteinExistence type="predicted"/>
<accession>A0A1Q3B396</accession>
<name>A0A1Q3B396_CEPFO</name>
<gene>
    <name evidence="2" type="ORF">CFOL_v3_06004</name>
</gene>
<dbReference type="InParanoid" id="A0A1Q3B396"/>
<sequence length="103" mass="11413">YSKVSPLDFFNSTKWKDGVNSNTCASIDNAPFFPSFGDSNFNTPPSLFFAFSRRCLATSSSFDIIAEAECLDVKLTSSFWSSSANKPDKSNPVERDMISKAFK</sequence>
<protein>
    <submittedName>
        <fullName evidence="2">Uncharacterized protein</fullName>
    </submittedName>
</protein>
<feature type="region of interest" description="Disordered" evidence="1">
    <location>
        <begin position="80"/>
        <end position="103"/>
    </location>
</feature>
<feature type="non-terminal residue" evidence="2">
    <location>
        <position position="1"/>
    </location>
</feature>
<evidence type="ECO:0000256" key="1">
    <source>
        <dbReference type="SAM" id="MobiDB-lite"/>
    </source>
</evidence>
<evidence type="ECO:0000313" key="2">
    <source>
        <dbReference type="EMBL" id="GAV62481.1"/>
    </source>
</evidence>